<gene>
    <name evidence="2" type="ORF">RF55_9279</name>
</gene>
<evidence type="ECO:0000313" key="3">
    <source>
        <dbReference type="Proteomes" id="UP000036403"/>
    </source>
</evidence>
<dbReference type="Pfam" id="PF17919">
    <property type="entry name" value="RT_RNaseH_2"/>
    <property type="match status" value="1"/>
</dbReference>
<accession>A0A0J7NEF3</accession>
<dbReference type="OrthoDB" id="7615066at2759"/>
<dbReference type="PaxDb" id="67767-A0A0J7NEF3"/>
<dbReference type="AlphaFoldDB" id="A0A0J7NEF3"/>
<dbReference type="InterPro" id="IPR041577">
    <property type="entry name" value="RT_RNaseH_2"/>
</dbReference>
<protein>
    <recommendedName>
        <fullName evidence="1">Reverse transcriptase/retrotransposon-derived protein RNase H-like domain-containing protein</fullName>
    </recommendedName>
</protein>
<reference evidence="2 3" key="1">
    <citation type="submission" date="2015-04" db="EMBL/GenBank/DDBJ databases">
        <title>Lasius niger genome sequencing.</title>
        <authorList>
            <person name="Konorov E.A."/>
            <person name="Nikitin M.A."/>
            <person name="Kirill M.V."/>
            <person name="Chang P."/>
        </authorList>
    </citation>
    <scope>NUCLEOTIDE SEQUENCE [LARGE SCALE GENOMIC DNA]</scope>
    <source>
        <tissue evidence="2">Whole</tissue>
    </source>
</reference>
<organism evidence="2 3">
    <name type="scientific">Lasius niger</name>
    <name type="common">Black garden ant</name>
    <dbReference type="NCBI Taxonomy" id="67767"/>
    <lineage>
        <taxon>Eukaryota</taxon>
        <taxon>Metazoa</taxon>
        <taxon>Ecdysozoa</taxon>
        <taxon>Arthropoda</taxon>
        <taxon>Hexapoda</taxon>
        <taxon>Insecta</taxon>
        <taxon>Pterygota</taxon>
        <taxon>Neoptera</taxon>
        <taxon>Endopterygota</taxon>
        <taxon>Hymenoptera</taxon>
        <taxon>Apocrita</taxon>
        <taxon>Aculeata</taxon>
        <taxon>Formicoidea</taxon>
        <taxon>Formicidae</taxon>
        <taxon>Formicinae</taxon>
        <taxon>Lasius</taxon>
        <taxon>Lasius</taxon>
    </lineage>
</organism>
<dbReference type="SUPFAM" id="SSF56672">
    <property type="entry name" value="DNA/RNA polymerases"/>
    <property type="match status" value="1"/>
</dbReference>
<keyword evidence="3" id="KW-1185">Reference proteome</keyword>
<dbReference type="EMBL" id="LBMM01006119">
    <property type="protein sequence ID" value="KMQ90910.1"/>
    <property type="molecule type" value="Genomic_DNA"/>
</dbReference>
<evidence type="ECO:0000259" key="1">
    <source>
        <dbReference type="Pfam" id="PF17919"/>
    </source>
</evidence>
<dbReference type="Proteomes" id="UP000036403">
    <property type="component" value="Unassembled WGS sequence"/>
</dbReference>
<proteinExistence type="predicted"/>
<sequence>MDHRAAKCLQSAKRKINDARVLKYPDFNEEFKVTIDASDYANGAVLSQGPVGNDHRLREQNVISRGAELQHD</sequence>
<dbReference type="InterPro" id="IPR043502">
    <property type="entry name" value="DNA/RNA_pol_sf"/>
</dbReference>
<evidence type="ECO:0000313" key="2">
    <source>
        <dbReference type="EMBL" id="KMQ90910.1"/>
    </source>
</evidence>
<dbReference type="GO" id="GO:0071897">
    <property type="term" value="P:DNA biosynthetic process"/>
    <property type="evidence" value="ECO:0007669"/>
    <property type="project" value="UniProtKB-ARBA"/>
</dbReference>
<comment type="caution">
    <text evidence="2">The sequence shown here is derived from an EMBL/GenBank/DDBJ whole genome shotgun (WGS) entry which is preliminary data.</text>
</comment>
<feature type="domain" description="Reverse transcriptase/retrotransposon-derived protein RNase H-like" evidence="1">
    <location>
        <begin position="3"/>
        <end position="49"/>
    </location>
</feature>
<name>A0A0J7NEF3_LASNI</name>